<dbReference type="InterPro" id="IPR015424">
    <property type="entry name" value="PyrdxlP-dep_Trfase"/>
</dbReference>
<dbReference type="InterPro" id="IPR004838">
    <property type="entry name" value="NHTrfase_class1_PyrdxlP-BS"/>
</dbReference>
<name>A0A5E4LPB7_9ARCH</name>
<evidence type="ECO:0000313" key="10">
    <source>
        <dbReference type="Proteomes" id="UP000789941"/>
    </source>
</evidence>
<dbReference type="Pfam" id="PF00155">
    <property type="entry name" value="Aminotran_1_2"/>
    <property type="match status" value="1"/>
</dbReference>
<gene>
    <name evidence="9" type="primary">mfnC_2</name>
    <name evidence="9" type="ORF">LFW2832_00617</name>
</gene>
<dbReference type="EMBL" id="CABMJJ010000009">
    <property type="protein sequence ID" value="VVC03930.1"/>
    <property type="molecule type" value="Genomic_DNA"/>
</dbReference>
<dbReference type="SUPFAM" id="SSF53383">
    <property type="entry name" value="PLP-dependent transferases"/>
    <property type="match status" value="1"/>
</dbReference>
<keyword evidence="5 7" id="KW-0808">Transferase</keyword>
<evidence type="ECO:0000313" key="9">
    <source>
        <dbReference type="EMBL" id="VVC03930.1"/>
    </source>
</evidence>
<dbReference type="InterPro" id="IPR050596">
    <property type="entry name" value="AspAT/PAT-like"/>
</dbReference>
<keyword evidence="6" id="KW-0663">Pyridoxal phosphate</keyword>
<proteinExistence type="inferred from homology"/>
<comment type="caution">
    <text evidence="9">The sequence shown here is derived from an EMBL/GenBank/DDBJ whole genome shotgun (WGS) entry which is preliminary data.</text>
</comment>
<sequence>MLGEMMVDFYDLAEKALAMERAGKKVIRLNVGDTNLPTPRCAVDAAINSISTTKAGYGPAAGLEEFRKKIAEREKCKIENVVVGPGVKALLFGLLSIIGKKRVFLPKPYWPAFEMISKKHGLQIVPLETTMETNWEFEIPKLTAEDAIIICNPLNPTSTVYDEELIRKTIKKANEVGAEVILDETYKGLVFKEIPGYENAIRLRSFSKEFSMEGWRLGYAVAPKEIVDKITKFNQITITCVPQFIQKAGLACLENEKGILQDNRKIWMERTALAQKMLAKTGFEFAKPNAGMYIFVTHPKITDGDNFAEKLLEQGVVVAPGSEFGCRRFVRICTNKNSVELEDAINKIVHQLTHL</sequence>
<accession>A0A5E4LPB7</accession>
<evidence type="ECO:0000256" key="2">
    <source>
        <dbReference type="ARBA" id="ARBA00007441"/>
    </source>
</evidence>
<organism evidence="9 10">
    <name type="scientific">Candidatus Bilamarchaeum dharawalense</name>
    <dbReference type="NCBI Taxonomy" id="2885759"/>
    <lineage>
        <taxon>Archaea</taxon>
        <taxon>Candidatus Micrarchaeota</taxon>
        <taxon>Candidatus Micrarchaeia</taxon>
        <taxon>Candidatus Anstonellales</taxon>
        <taxon>Candidatus Bilamarchaeaceae</taxon>
        <taxon>Candidatus Bilamarchaeum</taxon>
    </lineage>
</organism>
<evidence type="ECO:0000256" key="4">
    <source>
        <dbReference type="ARBA" id="ARBA00022576"/>
    </source>
</evidence>
<dbReference type="CDD" id="cd00609">
    <property type="entry name" value="AAT_like"/>
    <property type="match status" value="1"/>
</dbReference>
<dbReference type="Proteomes" id="UP000789941">
    <property type="component" value="Unassembled WGS sequence"/>
</dbReference>
<dbReference type="EC" id="2.6.1.-" evidence="7"/>
<dbReference type="Gene3D" id="3.40.640.10">
    <property type="entry name" value="Type I PLP-dependent aspartate aminotransferase-like (Major domain)"/>
    <property type="match status" value="1"/>
</dbReference>
<evidence type="ECO:0000256" key="3">
    <source>
        <dbReference type="ARBA" id="ARBA00011738"/>
    </source>
</evidence>
<dbReference type="InterPro" id="IPR004839">
    <property type="entry name" value="Aminotransferase_I/II_large"/>
</dbReference>
<dbReference type="PANTHER" id="PTHR46383:SF1">
    <property type="entry name" value="ASPARTATE AMINOTRANSFERASE"/>
    <property type="match status" value="1"/>
</dbReference>
<keyword evidence="4 7" id="KW-0032">Aminotransferase</keyword>
<comment type="cofactor">
    <cofactor evidence="1 7">
        <name>pyridoxal 5'-phosphate</name>
        <dbReference type="ChEBI" id="CHEBI:597326"/>
    </cofactor>
</comment>
<dbReference type="GO" id="GO:0008483">
    <property type="term" value="F:transaminase activity"/>
    <property type="evidence" value="ECO:0007669"/>
    <property type="project" value="UniProtKB-KW"/>
</dbReference>
<protein>
    <recommendedName>
        <fullName evidence="7">Aminotransferase</fullName>
        <ecNumber evidence="7">2.6.1.-</ecNumber>
    </recommendedName>
</protein>
<dbReference type="GO" id="GO:0006520">
    <property type="term" value="P:amino acid metabolic process"/>
    <property type="evidence" value="ECO:0007669"/>
    <property type="project" value="InterPro"/>
</dbReference>
<evidence type="ECO:0000259" key="8">
    <source>
        <dbReference type="Pfam" id="PF00155"/>
    </source>
</evidence>
<evidence type="ECO:0000256" key="6">
    <source>
        <dbReference type="ARBA" id="ARBA00022898"/>
    </source>
</evidence>
<dbReference type="InterPro" id="IPR015421">
    <property type="entry name" value="PyrdxlP-dep_Trfase_major"/>
</dbReference>
<evidence type="ECO:0000256" key="5">
    <source>
        <dbReference type="ARBA" id="ARBA00022679"/>
    </source>
</evidence>
<dbReference type="AlphaFoldDB" id="A0A5E4LPB7"/>
<comment type="subunit">
    <text evidence="3">Homodimer.</text>
</comment>
<comment type="similarity">
    <text evidence="2 7">Belongs to the class-I pyridoxal-phosphate-dependent aminotransferase family.</text>
</comment>
<dbReference type="PROSITE" id="PS00105">
    <property type="entry name" value="AA_TRANSFER_CLASS_1"/>
    <property type="match status" value="1"/>
</dbReference>
<dbReference type="PANTHER" id="PTHR46383">
    <property type="entry name" value="ASPARTATE AMINOTRANSFERASE"/>
    <property type="match status" value="1"/>
</dbReference>
<reference evidence="9 10" key="1">
    <citation type="submission" date="2019-08" db="EMBL/GenBank/DDBJ databases">
        <authorList>
            <person name="Vazquez-Campos X."/>
        </authorList>
    </citation>
    <scope>NUCLEOTIDE SEQUENCE [LARGE SCALE GENOMIC DNA]</scope>
    <source>
        <strain evidence="9">LFW-283_2</strain>
    </source>
</reference>
<feature type="domain" description="Aminotransferase class I/classII large" evidence="8">
    <location>
        <begin position="24"/>
        <end position="348"/>
    </location>
</feature>
<dbReference type="GO" id="GO:0030170">
    <property type="term" value="F:pyridoxal phosphate binding"/>
    <property type="evidence" value="ECO:0007669"/>
    <property type="project" value="InterPro"/>
</dbReference>
<evidence type="ECO:0000256" key="7">
    <source>
        <dbReference type="RuleBase" id="RU000481"/>
    </source>
</evidence>
<evidence type="ECO:0000256" key="1">
    <source>
        <dbReference type="ARBA" id="ARBA00001933"/>
    </source>
</evidence>